<evidence type="ECO:0000256" key="4">
    <source>
        <dbReference type="ARBA" id="ARBA00022630"/>
    </source>
</evidence>
<evidence type="ECO:0000256" key="3">
    <source>
        <dbReference type="ARBA" id="ARBA00009347"/>
    </source>
</evidence>
<dbReference type="InterPro" id="IPR013786">
    <property type="entry name" value="AcylCoA_DH/ox_N"/>
</dbReference>
<dbReference type="EMBL" id="BAAAPB010000001">
    <property type="protein sequence ID" value="GAA1958520.1"/>
    <property type="molecule type" value="Genomic_DNA"/>
</dbReference>
<feature type="domain" description="Acyl-CoA dehydrogenase/oxidase C-terminal" evidence="11">
    <location>
        <begin position="249"/>
        <end position="393"/>
    </location>
</feature>
<evidence type="ECO:0000313" key="15">
    <source>
        <dbReference type="Proteomes" id="UP001500571"/>
    </source>
</evidence>
<protein>
    <recommendedName>
        <fullName evidence="8">Acyl-[acyl-carrier-protein] dehydrogenase MbtN</fullName>
    </recommendedName>
    <alternativeName>
        <fullName evidence="9">Mycobactin synthase protein N</fullName>
    </alternativeName>
</protein>
<dbReference type="Pfam" id="PF02770">
    <property type="entry name" value="Acyl-CoA_dh_M"/>
    <property type="match status" value="1"/>
</dbReference>
<dbReference type="SUPFAM" id="SSF56645">
    <property type="entry name" value="Acyl-CoA dehydrogenase NM domain-like"/>
    <property type="match status" value="1"/>
</dbReference>
<dbReference type="Pfam" id="PF02771">
    <property type="entry name" value="Acyl-CoA_dh_N"/>
    <property type="match status" value="1"/>
</dbReference>
<dbReference type="PANTHER" id="PTHR48083">
    <property type="entry name" value="MEDIUM-CHAIN SPECIFIC ACYL-COA DEHYDROGENASE, MITOCHONDRIAL-RELATED"/>
    <property type="match status" value="1"/>
</dbReference>
<dbReference type="InterPro" id="IPR050741">
    <property type="entry name" value="Acyl-CoA_dehydrogenase"/>
</dbReference>
<evidence type="ECO:0000259" key="13">
    <source>
        <dbReference type="Pfam" id="PF02771"/>
    </source>
</evidence>
<evidence type="ECO:0000256" key="1">
    <source>
        <dbReference type="ARBA" id="ARBA00001974"/>
    </source>
</evidence>
<proteinExistence type="inferred from homology"/>
<keyword evidence="4 10" id="KW-0285">Flavoprotein</keyword>
<dbReference type="InterPro" id="IPR009100">
    <property type="entry name" value="AcylCoA_DH/oxidase_NM_dom_sf"/>
</dbReference>
<name>A0ABN2QV56_9ACTN</name>
<comment type="caution">
    <text evidence="14">The sequence shown here is derived from an EMBL/GenBank/DDBJ whole genome shotgun (WGS) entry which is preliminary data.</text>
</comment>
<keyword evidence="6 10" id="KW-0560">Oxidoreductase</keyword>
<feature type="domain" description="Acyl-CoA oxidase/dehydrogenase middle" evidence="12">
    <location>
        <begin position="133"/>
        <end position="233"/>
    </location>
</feature>
<dbReference type="InterPro" id="IPR046373">
    <property type="entry name" value="Acyl-CoA_Oxase/DH_mid-dom_sf"/>
</dbReference>
<comment type="similarity">
    <text evidence="3 10">Belongs to the acyl-CoA dehydrogenase family.</text>
</comment>
<organism evidence="14 15">
    <name type="scientific">Nocardioides panacihumi</name>
    <dbReference type="NCBI Taxonomy" id="400774"/>
    <lineage>
        <taxon>Bacteria</taxon>
        <taxon>Bacillati</taxon>
        <taxon>Actinomycetota</taxon>
        <taxon>Actinomycetes</taxon>
        <taxon>Propionibacteriales</taxon>
        <taxon>Nocardioidaceae</taxon>
        <taxon>Nocardioides</taxon>
    </lineage>
</organism>
<evidence type="ECO:0000256" key="9">
    <source>
        <dbReference type="ARBA" id="ARBA00042660"/>
    </source>
</evidence>
<keyword evidence="5 10" id="KW-0274">FAD</keyword>
<comment type="function">
    <text evidence="7">Catalyzes the dehydrogenation at the alpha-beta position of ACP-bound acyl chains. This results in the introduction of a double bond in the lipidic chain, which is further transferred to the epsilon-amino group of lysine residue in the mycobactin core by MbtK.</text>
</comment>
<dbReference type="InterPro" id="IPR037069">
    <property type="entry name" value="AcylCoA_DH/ox_N_sf"/>
</dbReference>
<dbReference type="Proteomes" id="UP001500571">
    <property type="component" value="Unassembled WGS sequence"/>
</dbReference>
<accession>A0ABN2QV56</accession>
<comment type="cofactor">
    <cofactor evidence="1 10">
        <name>FAD</name>
        <dbReference type="ChEBI" id="CHEBI:57692"/>
    </cofactor>
</comment>
<comment type="pathway">
    <text evidence="2">Siderophore biosynthesis; mycobactin biosynthesis.</text>
</comment>
<keyword evidence="15" id="KW-1185">Reference proteome</keyword>
<feature type="domain" description="Acyl-CoA dehydrogenase/oxidase N-terminal" evidence="13">
    <location>
        <begin position="18"/>
        <end position="129"/>
    </location>
</feature>
<evidence type="ECO:0000256" key="2">
    <source>
        <dbReference type="ARBA" id="ARBA00005102"/>
    </source>
</evidence>
<sequence length="395" mass="43544">MSRPTKERRQMQRKVYDADHEAFRSMIRDFIAAELAPHYLDWEHDGIVPRDFFRKLGAIGITGFGIPEEYGGPGEVSFKYQAIISEENARAGVHMGHYGLSTGMVLPYLLALATDEQKKRWLPGIASGDILVCIGMTEPGTGSDLAGIRTSARLSDDGRHYVVNGAKTFISGARNSELCVVVARTAPPSDSDRRTGLSLIVVPTDSPGFEFGRNLDKIGLKASDTNELSFTDVHVPVENLLGEEGMAFSYLGRNLPRERLMVGVDAVSRARAAVEMTRTYVQERHVFGKPVAAFQNTKFVLAECDVEVETSQALVDRGIELEHEHALTPADAARIKLQTTEMVGRVADKCLQLHGGYGYMREYAIARLFTDVRVNRIYGGSSEVMKTIIAKDMGL</sequence>
<dbReference type="PANTHER" id="PTHR48083:SF20">
    <property type="entry name" value="LONG-CHAIN SPECIFIC ACYL-COA DEHYDROGENASE, MITOCHONDRIAL"/>
    <property type="match status" value="1"/>
</dbReference>
<evidence type="ECO:0000256" key="6">
    <source>
        <dbReference type="ARBA" id="ARBA00023002"/>
    </source>
</evidence>
<evidence type="ECO:0000256" key="10">
    <source>
        <dbReference type="RuleBase" id="RU362125"/>
    </source>
</evidence>
<gene>
    <name evidence="14" type="ORF">GCM10009798_17680</name>
</gene>
<evidence type="ECO:0000259" key="11">
    <source>
        <dbReference type="Pfam" id="PF00441"/>
    </source>
</evidence>
<dbReference type="PROSITE" id="PS00073">
    <property type="entry name" value="ACYL_COA_DH_2"/>
    <property type="match status" value="1"/>
</dbReference>
<evidence type="ECO:0000256" key="7">
    <source>
        <dbReference type="ARBA" id="ARBA00037085"/>
    </source>
</evidence>
<dbReference type="Pfam" id="PF00441">
    <property type="entry name" value="Acyl-CoA_dh_1"/>
    <property type="match status" value="1"/>
</dbReference>
<dbReference type="InterPro" id="IPR009075">
    <property type="entry name" value="AcylCo_DH/oxidase_C"/>
</dbReference>
<dbReference type="Gene3D" id="1.10.540.10">
    <property type="entry name" value="Acyl-CoA dehydrogenase/oxidase, N-terminal domain"/>
    <property type="match status" value="1"/>
</dbReference>
<evidence type="ECO:0000256" key="8">
    <source>
        <dbReference type="ARBA" id="ARBA00040394"/>
    </source>
</evidence>
<evidence type="ECO:0000256" key="5">
    <source>
        <dbReference type="ARBA" id="ARBA00022827"/>
    </source>
</evidence>
<dbReference type="InterPro" id="IPR006091">
    <property type="entry name" value="Acyl-CoA_Oxase/DH_mid-dom"/>
</dbReference>
<reference evidence="14 15" key="1">
    <citation type="journal article" date="2019" name="Int. J. Syst. Evol. Microbiol.">
        <title>The Global Catalogue of Microorganisms (GCM) 10K type strain sequencing project: providing services to taxonomists for standard genome sequencing and annotation.</title>
        <authorList>
            <consortium name="The Broad Institute Genomics Platform"/>
            <consortium name="The Broad Institute Genome Sequencing Center for Infectious Disease"/>
            <person name="Wu L."/>
            <person name="Ma J."/>
        </authorList>
    </citation>
    <scope>NUCLEOTIDE SEQUENCE [LARGE SCALE GENOMIC DNA]</scope>
    <source>
        <strain evidence="14 15">JCM 15309</strain>
    </source>
</reference>
<dbReference type="SUPFAM" id="SSF47203">
    <property type="entry name" value="Acyl-CoA dehydrogenase C-terminal domain-like"/>
    <property type="match status" value="1"/>
</dbReference>
<dbReference type="PIRSF" id="PIRSF016578">
    <property type="entry name" value="HsaA"/>
    <property type="match status" value="1"/>
</dbReference>
<evidence type="ECO:0000259" key="12">
    <source>
        <dbReference type="Pfam" id="PF02770"/>
    </source>
</evidence>
<dbReference type="Gene3D" id="2.40.110.10">
    <property type="entry name" value="Butyryl-CoA Dehydrogenase, subunit A, domain 2"/>
    <property type="match status" value="1"/>
</dbReference>
<evidence type="ECO:0000313" key="14">
    <source>
        <dbReference type="EMBL" id="GAA1958520.1"/>
    </source>
</evidence>
<dbReference type="InterPro" id="IPR036250">
    <property type="entry name" value="AcylCo_DH-like_C"/>
</dbReference>
<dbReference type="Gene3D" id="1.20.140.10">
    <property type="entry name" value="Butyryl-CoA Dehydrogenase, subunit A, domain 3"/>
    <property type="match status" value="1"/>
</dbReference>
<dbReference type="InterPro" id="IPR006089">
    <property type="entry name" value="Acyl-CoA_DH_CS"/>
</dbReference>